<dbReference type="EMBL" id="AP024483">
    <property type="protein sequence ID" value="BCS83653.1"/>
    <property type="molecule type" value="Genomic_DNA"/>
</dbReference>
<dbReference type="Gene3D" id="2.120.10.30">
    <property type="entry name" value="TolB, C-terminal domain"/>
    <property type="match status" value="1"/>
</dbReference>
<reference evidence="1 2" key="1">
    <citation type="submission" date="2021-02" db="EMBL/GenBank/DDBJ databases">
        <title>Cotonvirus japonicus, which uses Golgi apparatus of host cells for its virion factory, phylogenetically links tailed tupanvirus and icosahedral mimivirus.</title>
        <authorList>
            <person name="Takahashi H."/>
            <person name="Fukaya S."/>
            <person name="Song C."/>
            <person name="Murata K."/>
            <person name="Takemura M."/>
        </authorList>
    </citation>
    <scope>NUCLEOTIDE SEQUENCE [LARGE SCALE GENOMIC DNA]</scope>
</reference>
<evidence type="ECO:0000313" key="2">
    <source>
        <dbReference type="Proteomes" id="UP001321479"/>
    </source>
</evidence>
<dbReference type="Proteomes" id="UP001321479">
    <property type="component" value="Segment"/>
</dbReference>
<dbReference type="RefSeq" id="YP_010842261.1">
    <property type="nucleotide sequence ID" value="NC_079139.1"/>
</dbReference>
<protein>
    <submittedName>
        <fullName evidence="1">TIGR03118 family protein</fullName>
    </submittedName>
</protein>
<sequence length="380" mass="41111">MPNNFNCCSNYFRVTCCPKPVKCRSRSPVCCRRCEPIVPICCRRCDPIPDCSPVYPPICPPSITIRLDNQNLVSNQLGVAPNIDPNLINSWGVLVDANRLVVANNGTGLISYYTLEGGVLTNITVPSTLLGGTGNPTGIVKNNTLNFPIAPSFPAVYLVATEDGTVAGFNSNYNSATAITLVNRSSSGAIYKGLAITPNYLYVADFHNNRIDTFNSGFVLQSSVNFPFNDPNIPPGFAPFNIVFLNGRLYVTYARQDVSARDDVPGVGNGFINVFDTNGQFIRRFASRGCLNSPWAIVAIPRSCHTSLELILVGNSGDGTISIYNLNGSYLGKVRNFNDTDLIIDGLWGIAQLPVTNNITLYTASGPNFETNGLITRLTS</sequence>
<dbReference type="GeneID" id="80558858"/>
<organism evidence="1 2">
    <name type="scientific">Cotonvirus japonicus</name>
    <dbReference type="NCBI Taxonomy" id="2811091"/>
    <lineage>
        <taxon>Viruses</taxon>
        <taxon>Varidnaviria</taxon>
        <taxon>Bamfordvirae</taxon>
        <taxon>Nucleocytoviricota</taxon>
        <taxon>Megaviricetes</taxon>
        <taxon>Imitervirales</taxon>
        <taxon>Mimiviridae</taxon>
        <taxon>Megamimivirinae</taxon>
        <taxon>Cotonvirus</taxon>
        <taxon>Cotonvirus japonicum</taxon>
    </lineage>
</organism>
<name>A0ABM7NTZ9_9VIRU</name>
<evidence type="ECO:0000313" key="1">
    <source>
        <dbReference type="EMBL" id="BCS83653.1"/>
    </source>
</evidence>
<dbReference type="SUPFAM" id="SSF101898">
    <property type="entry name" value="NHL repeat"/>
    <property type="match status" value="1"/>
</dbReference>
<dbReference type="InterPro" id="IPR017549">
    <property type="entry name" value="APMV_L690"/>
</dbReference>
<accession>A0ABM7NTZ9</accession>
<dbReference type="InterPro" id="IPR011042">
    <property type="entry name" value="6-blade_b-propeller_TolB-like"/>
</dbReference>
<proteinExistence type="predicted"/>
<dbReference type="NCBIfam" id="TIGR03118">
    <property type="entry name" value="PEPCTERM_chp_1"/>
    <property type="match status" value="1"/>
</dbReference>
<keyword evidence="2" id="KW-1185">Reference proteome</keyword>